<sequence length="64" mass="6452">MRTLLIVALALVFAGAPLLSEARGGRSGGGSHASRGGHYAGGKGSSHKGGTYKNAGTGDHYQKR</sequence>
<evidence type="ECO:0000313" key="3">
    <source>
        <dbReference type="EMBL" id="VVD89538.1"/>
    </source>
</evidence>
<reference evidence="3 4" key="1">
    <citation type="submission" date="2019-08" db="EMBL/GenBank/DDBJ databases">
        <authorList>
            <person name="Peeters C."/>
        </authorList>
    </citation>
    <scope>NUCLEOTIDE SEQUENCE [LARGE SCALE GENOMIC DNA]</scope>
    <source>
        <strain evidence="3 4">LMG 31010</strain>
    </source>
</reference>
<dbReference type="EMBL" id="CABPSA010000002">
    <property type="protein sequence ID" value="VVD89538.1"/>
    <property type="molecule type" value="Genomic_DNA"/>
</dbReference>
<organism evidence="3 4">
    <name type="scientific">Pandoraea commovens</name>
    <dbReference type="NCBI Taxonomy" id="2508289"/>
    <lineage>
        <taxon>Bacteria</taxon>
        <taxon>Pseudomonadati</taxon>
        <taxon>Pseudomonadota</taxon>
        <taxon>Betaproteobacteria</taxon>
        <taxon>Burkholderiales</taxon>
        <taxon>Burkholderiaceae</taxon>
        <taxon>Pandoraea</taxon>
    </lineage>
</organism>
<dbReference type="Proteomes" id="UP000343335">
    <property type="component" value="Unassembled WGS sequence"/>
</dbReference>
<evidence type="ECO:0000256" key="1">
    <source>
        <dbReference type="SAM" id="MobiDB-lite"/>
    </source>
</evidence>
<name>A0A5E4TSE3_9BURK</name>
<evidence type="ECO:0000256" key="2">
    <source>
        <dbReference type="SAM" id="SignalP"/>
    </source>
</evidence>
<evidence type="ECO:0000313" key="4">
    <source>
        <dbReference type="Proteomes" id="UP000343335"/>
    </source>
</evidence>
<proteinExistence type="predicted"/>
<gene>
    <name evidence="3" type="ORF">PCO31010_01569</name>
</gene>
<feature type="region of interest" description="Disordered" evidence="1">
    <location>
        <begin position="20"/>
        <end position="64"/>
    </location>
</feature>
<accession>A0A5E4TSE3</accession>
<dbReference type="AlphaFoldDB" id="A0A5E4TSE3"/>
<protein>
    <submittedName>
        <fullName evidence="3">Uncharacterized protein</fullName>
    </submittedName>
</protein>
<feature type="signal peptide" evidence="2">
    <location>
        <begin position="1"/>
        <end position="22"/>
    </location>
</feature>
<keyword evidence="2" id="KW-0732">Signal</keyword>
<feature type="chain" id="PRO_5023132569" evidence="2">
    <location>
        <begin position="23"/>
        <end position="64"/>
    </location>
</feature>